<gene>
    <name evidence="1" type="ORF">AN218_12325</name>
</gene>
<proteinExistence type="predicted"/>
<accession>A0A1E7L6E3</accession>
<comment type="caution">
    <text evidence="1">The sequence shown here is derived from an EMBL/GenBank/DDBJ whole genome shotgun (WGS) entry which is preliminary data.</text>
</comment>
<dbReference type="PATRIC" id="fig|518642.10.peg.2777"/>
<keyword evidence="2" id="KW-1185">Reference proteome</keyword>
<reference evidence="1 2" key="1">
    <citation type="journal article" date="2016" name="Front. Microbiol.">
        <title>Comparative Genomics Analysis of Streptomyces Species Reveals Their Adaptation to the Marine Environment and Their Diversity at the Genomic Level.</title>
        <authorList>
            <person name="Tian X."/>
            <person name="Zhang Z."/>
            <person name="Yang T."/>
            <person name="Chen M."/>
            <person name="Li J."/>
            <person name="Chen F."/>
            <person name="Yang J."/>
            <person name="Li W."/>
            <person name="Zhang B."/>
            <person name="Zhang Z."/>
            <person name="Wu J."/>
            <person name="Zhang C."/>
            <person name="Long L."/>
            <person name="Xiao J."/>
        </authorList>
    </citation>
    <scope>NUCLEOTIDE SEQUENCE [LARGE SCALE GENOMIC DNA]</scope>
    <source>
        <strain evidence="1 2">SCSIO 10429</strain>
    </source>
</reference>
<name>A0A1E7L6E3_9ACTN</name>
<dbReference type="EMBL" id="LJGW01000212">
    <property type="protein sequence ID" value="OEV11563.1"/>
    <property type="molecule type" value="Genomic_DNA"/>
</dbReference>
<dbReference type="RefSeq" id="WP_070016897.1">
    <property type="nucleotide sequence ID" value="NZ_LJGW01000212.1"/>
</dbReference>
<protein>
    <recommendedName>
        <fullName evidence="3">DUF4267 domain-containing protein</fullName>
    </recommendedName>
</protein>
<evidence type="ECO:0000313" key="2">
    <source>
        <dbReference type="Proteomes" id="UP000176005"/>
    </source>
</evidence>
<evidence type="ECO:0008006" key="3">
    <source>
        <dbReference type="Google" id="ProtNLM"/>
    </source>
</evidence>
<dbReference type="Proteomes" id="UP000176005">
    <property type="component" value="Unassembled WGS sequence"/>
</dbReference>
<dbReference type="AlphaFoldDB" id="A0A1E7L6E3"/>
<sequence length="151" mass="14947">MHVKLLRAVGAATALYGLAVTARPELLARPSGLTGEDGRVAEATRISLRPLVWRDLAGGLAMVCAPEGAALRTAALVRVASDLGDAALLGATLPRPARAKAVAVSVGWAALSVAGLCASGRGAACGSTAARRVSRARAAAAPSTARPASGC</sequence>
<organism evidence="1 2">
    <name type="scientific">Streptomyces nanshensis</name>
    <dbReference type="NCBI Taxonomy" id="518642"/>
    <lineage>
        <taxon>Bacteria</taxon>
        <taxon>Bacillati</taxon>
        <taxon>Actinomycetota</taxon>
        <taxon>Actinomycetes</taxon>
        <taxon>Kitasatosporales</taxon>
        <taxon>Streptomycetaceae</taxon>
        <taxon>Streptomyces</taxon>
    </lineage>
</organism>
<evidence type="ECO:0000313" key="1">
    <source>
        <dbReference type="EMBL" id="OEV11563.1"/>
    </source>
</evidence>